<evidence type="ECO:0000256" key="1">
    <source>
        <dbReference type="SAM" id="MobiDB-lite"/>
    </source>
</evidence>
<proteinExistence type="predicted"/>
<name>A0A7R9TDS5_MICPS</name>
<organism evidence="2">
    <name type="scientific">Micromonas pusilla</name>
    <name type="common">Picoplanktonic green alga</name>
    <name type="synonym">Chromulina pusilla</name>
    <dbReference type="NCBI Taxonomy" id="38833"/>
    <lineage>
        <taxon>Eukaryota</taxon>
        <taxon>Viridiplantae</taxon>
        <taxon>Chlorophyta</taxon>
        <taxon>Mamiellophyceae</taxon>
        <taxon>Mamiellales</taxon>
        <taxon>Mamiellaceae</taxon>
        <taxon>Micromonas</taxon>
    </lineage>
</organism>
<dbReference type="AlphaFoldDB" id="A0A7R9TDS5"/>
<dbReference type="PANTHER" id="PTHR32098:SF5">
    <property type="entry name" value="LYCOPENE BETA_EPSILON CYCLASE PROTEIN"/>
    <property type="match status" value="1"/>
</dbReference>
<dbReference type="InterPro" id="IPR036188">
    <property type="entry name" value="FAD/NAD-bd_sf"/>
</dbReference>
<evidence type="ECO:0000313" key="2">
    <source>
        <dbReference type="EMBL" id="CAD8232713.1"/>
    </source>
</evidence>
<dbReference type="SUPFAM" id="SSF51905">
    <property type="entry name" value="FAD/NAD(P)-binding domain"/>
    <property type="match status" value="1"/>
</dbReference>
<accession>A0A7R9TDS5</accession>
<dbReference type="EMBL" id="HBDY01004524">
    <property type="protein sequence ID" value="CAD8232713.1"/>
    <property type="molecule type" value="Transcribed_RNA"/>
</dbReference>
<reference evidence="2" key="1">
    <citation type="submission" date="2021-01" db="EMBL/GenBank/DDBJ databases">
        <authorList>
            <person name="Corre E."/>
            <person name="Pelletier E."/>
            <person name="Niang G."/>
            <person name="Scheremetjew M."/>
            <person name="Finn R."/>
            <person name="Kale V."/>
            <person name="Holt S."/>
            <person name="Cochrane G."/>
            <person name="Meng A."/>
            <person name="Brown T."/>
            <person name="Cohen L."/>
        </authorList>
    </citation>
    <scope>NUCLEOTIDE SEQUENCE</scope>
    <source>
        <strain evidence="2">RCC1614</strain>
    </source>
</reference>
<dbReference type="Gene3D" id="3.50.50.60">
    <property type="entry name" value="FAD/NAD(P)-binding domain"/>
    <property type="match status" value="1"/>
</dbReference>
<protein>
    <recommendedName>
        <fullName evidence="3">FAD dependent oxidoreductase</fullName>
    </recommendedName>
</protein>
<feature type="compositionally biased region" description="Low complexity" evidence="1">
    <location>
        <begin position="1"/>
        <end position="20"/>
    </location>
</feature>
<dbReference type="PANTHER" id="PTHR32098">
    <property type="entry name" value="LYCOPENE BETA/EPSILON CYCLASE PROTEIN"/>
    <property type="match status" value="1"/>
</dbReference>
<evidence type="ECO:0008006" key="3">
    <source>
        <dbReference type="Google" id="ProtNLM"/>
    </source>
</evidence>
<feature type="compositionally biased region" description="Low complexity" evidence="1">
    <location>
        <begin position="30"/>
        <end position="39"/>
    </location>
</feature>
<gene>
    <name evidence="2" type="ORF">MPUS1402_LOCUS3422</name>
</gene>
<sequence>MDSDSTSTSTSTAAAACAASKRSRRRRSASARAPRTMPSTPTPTPTPTSFASDRTRDILTRLEASSSSSSASALGAGGRTTLAALEGLDAAWARTRAGQFPPRPSTPYVRVHPGETTTGFDDAAAADDADAFDVVVCGGTLGILVATALQRRGVKVAVVERGPLRGRAQEWNVSRAETAALVDAGALTREDVDACVMIEFNPIRCGFHNSGAKDLVTRDILNTGISPERLVARCRERFEDAGGVVFENSTLGGVEVFDDAARLDVNGAPIRARLVIDCMGFGSPIVRQIRGDMKPDGVCVVVGSCAEGFENNDGADLIYTCTDIEEDYRGQYFWEAFPASTGPTDRTTYMFTYMDADEKRPSVSSMLDDYWDLMPKYQGLNSIEDVNVKRVLFGTFPTYRDSPLRTDFDRVMQIGDASGIQSPLSFGGLAAILRHLTRIVGAVEEALDADALDRDALRAVNDYQPALSASWLFQRCMMVPYDSKPRRRDFINTLMTINFGVMESLGDDVLRPFLQDVVTFKGLGRTLVSMTLTKPLFVPNILAQAGAGPILDWFKHFVALGVYDALASPAKALMTPTGEFQALPKRARFMIRRKLEAIVYGAGRDQVE</sequence>
<feature type="region of interest" description="Disordered" evidence="1">
    <location>
        <begin position="1"/>
        <end position="53"/>
    </location>
</feature>